<evidence type="ECO:0000259" key="1">
    <source>
        <dbReference type="Pfam" id="PF12697"/>
    </source>
</evidence>
<dbReference type="Proteomes" id="UP000013783">
    <property type="component" value="Unassembled WGS sequence"/>
</dbReference>
<gene>
    <name evidence="3" type="ORF">I585_02362</name>
    <name evidence="2" type="ORF">UAI_03180</name>
</gene>
<dbReference type="Proteomes" id="UP000014148">
    <property type="component" value="Unassembled WGS sequence"/>
</dbReference>
<organism evidence="2 4">
    <name type="scientific">Enterococcus malodoratus ATCC 43197</name>
    <dbReference type="NCBI Taxonomy" id="1158601"/>
    <lineage>
        <taxon>Bacteria</taxon>
        <taxon>Bacillati</taxon>
        <taxon>Bacillota</taxon>
        <taxon>Bacilli</taxon>
        <taxon>Lactobacillales</taxon>
        <taxon>Enterococcaceae</taxon>
        <taxon>Enterococcus</taxon>
    </lineage>
</organism>
<protein>
    <recommendedName>
        <fullName evidence="1">AB hydrolase-1 domain-containing protein</fullName>
    </recommendedName>
</protein>
<dbReference type="GeneID" id="79784737"/>
<dbReference type="Gene3D" id="3.40.50.1820">
    <property type="entry name" value="alpha/beta hydrolase"/>
    <property type="match status" value="1"/>
</dbReference>
<comment type="caution">
    <text evidence="2">The sequence shown here is derived from an EMBL/GenBank/DDBJ whole genome shotgun (WGS) entry which is preliminary data.</text>
</comment>
<dbReference type="SUPFAM" id="SSF53474">
    <property type="entry name" value="alpha/beta-Hydrolases"/>
    <property type="match status" value="1"/>
</dbReference>
<dbReference type="EMBL" id="AJAK01000020">
    <property type="protein sequence ID" value="EOH75378.1"/>
    <property type="molecule type" value="Genomic_DNA"/>
</dbReference>
<dbReference type="InterPro" id="IPR029058">
    <property type="entry name" value="AB_hydrolase_fold"/>
</dbReference>
<reference evidence="3 5" key="2">
    <citation type="submission" date="2013-03" db="EMBL/GenBank/DDBJ databases">
        <title>The Genome Sequence of Enterococcus malodoratus ATCC_43197 (PacBio/Illumina hybrid assembly).</title>
        <authorList>
            <consortium name="The Broad Institute Genomics Platform"/>
            <consortium name="The Broad Institute Genome Sequencing Center for Infectious Disease"/>
            <person name="Earl A."/>
            <person name="Russ C."/>
            <person name="Gilmore M."/>
            <person name="Surin D."/>
            <person name="Walker B."/>
            <person name="Young S."/>
            <person name="Zeng Q."/>
            <person name="Gargeya S."/>
            <person name="Fitzgerald M."/>
            <person name="Haas B."/>
            <person name="Abouelleil A."/>
            <person name="Allen A.W."/>
            <person name="Alvarado L."/>
            <person name="Arachchi H.M."/>
            <person name="Berlin A.M."/>
            <person name="Chapman S.B."/>
            <person name="Gainer-Dewar J."/>
            <person name="Goldberg J."/>
            <person name="Griggs A."/>
            <person name="Gujja S."/>
            <person name="Hansen M."/>
            <person name="Howarth C."/>
            <person name="Imamovic A."/>
            <person name="Ireland A."/>
            <person name="Larimer J."/>
            <person name="McCowan C."/>
            <person name="Murphy C."/>
            <person name="Pearson M."/>
            <person name="Poon T.W."/>
            <person name="Priest M."/>
            <person name="Roberts A."/>
            <person name="Saif S."/>
            <person name="Shea T."/>
            <person name="Sisk P."/>
            <person name="Sykes S."/>
            <person name="Wortman J."/>
            <person name="Nusbaum C."/>
            <person name="Birren B."/>
        </authorList>
    </citation>
    <scope>NUCLEOTIDE SEQUENCE [LARGE SCALE GENOMIC DNA]</scope>
    <source>
        <strain evidence="3 5">ATCC 43197</strain>
    </source>
</reference>
<accession>R2NWI4</accession>
<evidence type="ECO:0000313" key="4">
    <source>
        <dbReference type="Proteomes" id="UP000013783"/>
    </source>
</evidence>
<dbReference type="OrthoDB" id="358525at2"/>
<keyword evidence="5" id="KW-1185">Reference proteome</keyword>
<sequence>MKKESKKIQGIPVICWGESSKKVILAFHGDQSYKEDTVIQILAETATKKGYQVWSFDLPEHGDRKAEDYPLNPQNVTADADKILVEIGRQAESISLFGCSIGAYFAMMACQNKKIDQSFFLSPIVDMRELIENMLKWSGLTPEDLQREKQIETPFKTLDWEYYTYVAAHPINWTIPTKILYGGKDNLTTRATIERFSEAPQCSLTVFEAGEHFFHTQEQLDFYQAWLENNI</sequence>
<feature type="domain" description="AB hydrolase-1" evidence="1">
    <location>
        <begin position="46"/>
        <end position="129"/>
    </location>
</feature>
<dbReference type="Pfam" id="PF12697">
    <property type="entry name" value="Abhydrolase_6"/>
    <property type="match status" value="1"/>
</dbReference>
<evidence type="ECO:0000313" key="2">
    <source>
        <dbReference type="EMBL" id="EOH75378.1"/>
    </source>
</evidence>
<dbReference type="InterPro" id="IPR000073">
    <property type="entry name" value="AB_hydrolase_1"/>
</dbReference>
<dbReference type="eggNOG" id="COG1073">
    <property type="taxonomic scope" value="Bacteria"/>
</dbReference>
<proteinExistence type="predicted"/>
<dbReference type="AlphaFoldDB" id="R2NWI4"/>
<evidence type="ECO:0000313" key="3">
    <source>
        <dbReference type="EMBL" id="EOT66841.1"/>
    </source>
</evidence>
<dbReference type="STRING" id="71451.RV07_GL001451"/>
<dbReference type="EMBL" id="ASWA01000003">
    <property type="protein sequence ID" value="EOT66841.1"/>
    <property type="molecule type" value="Genomic_DNA"/>
</dbReference>
<evidence type="ECO:0000313" key="5">
    <source>
        <dbReference type="Proteomes" id="UP000014148"/>
    </source>
</evidence>
<reference evidence="2 4" key="1">
    <citation type="submission" date="2013-02" db="EMBL/GenBank/DDBJ databases">
        <title>The Genome Sequence of Enterococcus malodoratus ATCC_43197.</title>
        <authorList>
            <consortium name="The Broad Institute Genome Sequencing Platform"/>
            <consortium name="The Broad Institute Genome Sequencing Center for Infectious Disease"/>
            <person name="Earl A.M."/>
            <person name="Gilmore M.S."/>
            <person name="Lebreton F."/>
            <person name="Walker B."/>
            <person name="Young S.K."/>
            <person name="Zeng Q."/>
            <person name="Gargeya S."/>
            <person name="Fitzgerald M."/>
            <person name="Haas B."/>
            <person name="Abouelleil A."/>
            <person name="Alvarado L."/>
            <person name="Arachchi H.M."/>
            <person name="Berlin A.M."/>
            <person name="Chapman S.B."/>
            <person name="Dewar J."/>
            <person name="Goldberg J."/>
            <person name="Griggs A."/>
            <person name="Gujja S."/>
            <person name="Hansen M."/>
            <person name="Howarth C."/>
            <person name="Imamovic A."/>
            <person name="Larimer J."/>
            <person name="McCowan C."/>
            <person name="Murphy C."/>
            <person name="Neiman D."/>
            <person name="Pearson M."/>
            <person name="Priest M."/>
            <person name="Roberts A."/>
            <person name="Saif S."/>
            <person name="Shea T."/>
            <person name="Sisk P."/>
            <person name="Sykes S."/>
            <person name="Wortman J."/>
            <person name="Nusbaum C."/>
            <person name="Birren B."/>
        </authorList>
    </citation>
    <scope>NUCLEOTIDE SEQUENCE [LARGE SCALE GENOMIC DNA]</scope>
    <source>
        <strain evidence="2 4">ATCC 43197</strain>
    </source>
</reference>
<dbReference type="RefSeq" id="WP_010741980.1">
    <property type="nucleotide sequence ID" value="NZ_KB946251.1"/>
</dbReference>
<name>R2NWI4_9ENTE</name>
<dbReference type="PATRIC" id="fig|1158601.3.peg.3150"/>